<feature type="compositionally biased region" description="Low complexity" evidence="2">
    <location>
        <begin position="372"/>
        <end position="389"/>
    </location>
</feature>
<sequence length="726" mass="80194">MHTPTLDLPHFDVPLLQYLVQAAFPDRALCIETLERFAHDHGFQISIRTSKGPITYLCCRKGRHIAMSRNPPASVSSYLSFTNCPYSLKLIQQSESRFVLNIVKSHHNHAPFPYGFEPPKPNTNTNTNTNTSTTSIAAAAAGDGGSNKRPRSGSEWLAWESCSTPRDDEHDLGDARPVSKQMFPADGRHIRAHSPAGSSASMVTNATASLSLGGQPGNQRHRQTQATSQSFRQALLSAALHFFINPQLLRKQLCVFLLHPRSYPPPSAFLIDHFCFYRLFVATISRSCMISRPASRSSEHLRIKQALEQSIKEAKSASTQQVQAAPLSSTTTQPRSPVPEIPSSSPPSLPSENLAALALGSPVVASSPPPSQSQSHSPTQHSPPQHQSTMSVNHSESVGYFSGSANGVNGTNGSKSPRHFAKSFNRYLVHTNEQDDAKAAKLFGYFLEGPAETWFEDLPAATCGSWSLLEKAFLDRFEVNSAGSDWDNWLQRLWELGTDIPDVCLADSIKAFMVWRSLPHELQAIIKQPCDTTLSAFVNACRAIPRSTSECILADHDKKLALKKQLHKMRKFMGAMNNARLPPSPPMDTGRFLPAPPPVQQQMFQRAQLPPSPPCDNYNVQQQSQPRIEEIVQMTFEDTPQGHVQYKVAMEQFVRNHPCATIQPPLDEPYPLTPGTAPAGSNECHRCGHRGHFATICPNAPVPQAEQMCRQMYDANSHDRRRQGNA</sequence>
<accession>A0A127Z2X2</accession>
<dbReference type="OrthoDB" id="2678560at2759"/>
<feature type="region of interest" description="Disordered" evidence="2">
    <location>
        <begin position="312"/>
        <end position="416"/>
    </location>
</feature>
<feature type="compositionally biased region" description="Polar residues" evidence="2">
    <location>
        <begin position="316"/>
        <end position="333"/>
    </location>
</feature>
<feature type="domain" description="CCHC-type" evidence="3">
    <location>
        <begin position="684"/>
        <end position="699"/>
    </location>
</feature>
<dbReference type="GO" id="GO:0008270">
    <property type="term" value="F:zinc ion binding"/>
    <property type="evidence" value="ECO:0007669"/>
    <property type="project" value="UniProtKB-KW"/>
</dbReference>
<dbReference type="PROSITE" id="PS50158">
    <property type="entry name" value="ZF_CCHC"/>
    <property type="match status" value="1"/>
</dbReference>
<evidence type="ECO:0000313" key="4">
    <source>
        <dbReference type="EMBL" id="CDR88179.1"/>
    </source>
</evidence>
<feature type="compositionally biased region" description="Pro residues" evidence="2">
    <location>
        <begin position="336"/>
        <end position="349"/>
    </location>
</feature>
<organism evidence="4">
    <name type="scientific">Sporisorium scitamineum</name>
    <dbReference type="NCBI Taxonomy" id="49012"/>
    <lineage>
        <taxon>Eukaryota</taxon>
        <taxon>Fungi</taxon>
        <taxon>Dikarya</taxon>
        <taxon>Basidiomycota</taxon>
        <taxon>Ustilaginomycotina</taxon>
        <taxon>Ustilaginomycetes</taxon>
        <taxon>Ustilaginales</taxon>
        <taxon>Ustilaginaceae</taxon>
        <taxon>Sporisorium</taxon>
    </lineage>
</organism>
<reference evidence="4" key="1">
    <citation type="submission" date="2014-06" db="EMBL/GenBank/DDBJ databases">
        <authorList>
            <person name="Ju J."/>
            <person name="Zhang J."/>
        </authorList>
    </citation>
    <scope>NUCLEOTIDE SEQUENCE</scope>
    <source>
        <strain evidence="4">SscI8</strain>
    </source>
</reference>
<evidence type="ECO:0000256" key="2">
    <source>
        <dbReference type="SAM" id="MobiDB-lite"/>
    </source>
</evidence>
<protein>
    <recommendedName>
        <fullName evidence="3">CCHC-type domain-containing protein</fullName>
    </recommendedName>
</protein>
<proteinExistence type="predicted"/>
<keyword evidence="1" id="KW-0862">Zinc</keyword>
<evidence type="ECO:0000259" key="3">
    <source>
        <dbReference type="PROSITE" id="PS50158"/>
    </source>
</evidence>
<feature type="compositionally biased region" description="Polar residues" evidence="2">
    <location>
        <begin position="403"/>
        <end position="415"/>
    </location>
</feature>
<dbReference type="GO" id="GO:0003676">
    <property type="term" value="F:nucleic acid binding"/>
    <property type="evidence" value="ECO:0007669"/>
    <property type="project" value="InterPro"/>
</dbReference>
<evidence type="ECO:0000256" key="1">
    <source>
        <dbReference type="PROSITE-ProRule" id="PRU00047"/>
    </source>
</evidence>
<dbReference type="AlphaFoldDB" id="A0A127Z2X2"/>
<dbReference type="EMBL" id="LK056673">
    <property type="protein sequence ID" value="CDR88179.1"/>
    <property type="molecule type" value="Genomic_DNA"/>
</dbReference>
<keyword evidence="1" id="KW-0479">Metal-binding</keyword>
<name>A0A127Z2X2_9BASI</name>
<keyword evidence="1" id="KW-0863">Zinc-finger</keyword>
<gene>
    <name evidence="4" type="ORF">SPSC_03839</name>
</gene>
<dbReference type="InterPro" id="IPR001878">
    <property type="entry name" value="Znf_CCHC"/>
</dbReference>